<reference evidence="2" key="2">
    <citation type="submission" date="2020-09" db="EMBL/GenBank/DDBJ databases">
        <authorList>
            <person name="Sun Q."/>
            <person name="Ohkuma M."/>
        </authorList>
    </citation>
    <scope>NUCLEOTIDE SEQUENCE</scope>
    <source>
        <strain evidence="2">JCM 4234</strain>
    </source>
</reference>
<gene>
    <name evidence="2" type="ORF">GCM10010238_19410</name>
</gene>
<dbReference type="EMBL" id="BMSL01000003">
    <property type="protein sequence ID" value="GGS30423.1"/>
    <property type="molecule type" value="Genomic_DNA"/>
</dbReference>
<keyword evidence="3" id="KW-1185">Reference proteome</keyword>
<evidence type="ECO:0000313" key="3">
    <source>
        <dbReference type="Proteomes" id="UP000653493"/>
    </source>
</evidence>
<dbReference type="Proteomes" id="UP000653493">
    <property type="component" value="Unassembled WGS sequence"/>
</dbReference>
<evidence type="ECO:0000256" key="1">
    <source>
        <dbReference type="SAM" id="MobiDB-lite"/>
    </source>
</evidence>
<name>A0A918GFY6_STRGD</name>
<accession>A0A918GFY6</accession>
<feature type="compositionally biased region" description="Low complexity" evidence="1">
    <location>
        <begin position="98"/>
        <end position="107"/>
    </location>
</feature>
<comment type="caution">
    <text evidence="2">The sequence shown here is derived from an EMBL/GenBank/DDBJ whole genome shotgun (WGS) entry which is preliminary data.</text>
</comment>
<protein>
    <submittedName>
        <fullName evidence="2">Uncharacterized protein</fullName>
    </submittedName>
</protein>
<proteinExistence type="predicted"/>
<feature type="region of interest" description="Disordered" evidence="1">
    <location>
        <begin position="53"/>
        <end position="107"/>
    </location>
</feature>
<reference evidence="2" key="1">
    <citation type="journal article" date="2014" name="Int. J. Syst. Evol. Microbiol.">
        <title>Complete genome sequence of Corynebacterium casei LMG S-19264T (=DSM 44701T), isolated from a smear-ripened cheese.</title>
        <authorList>
            <consortium name="US DOE Joint Genome Institute (JGI-PGF)"/>
            <person name="Walter F."/>
            <person name="Albersmeier A."/>
            <person name="Kalinowski J."/>
            <person name="Ruckert C."/>
        </authorList>
    </citation>
    <scope>NUCLEOTIDE SEQUENCE</scope>
    <source>
        <strain evidence="2">JCM 4234</strain>
    </source>
</reference>
<organism evidence="2 3">
    <name type="scientific">Streptomyces griseoviridis</name>
    <dbReference type="NCBI Taxonomy" id="45398"/>
    <lineage>
        <taxon>Bacteria</taxon>
        <taxon>Bacillati</taxon>
        <taxon>Actinomycetota</taxon>
        <taxon>Actinomycetes</taxon>
        <taxon>Kitasatosporales</taxon>
        <taxon>Streptomycetaceae</taxon>
        <taxon>Streptomyces</taxon>
    </lineage>
</organism>
<dbReference type="AlphaFoldDB" id="A0A918GFY6"/>
<sequence length="163" mass="16717">MRKPATANSTRRVTTVAALREGGPTLLPYMTTPGPVAPAWRTDGSFTLFVRASAGSPEVRSPTEDPSVSAGTDTRPGDAEPLRYGRAGRRPSTGGGRAVRPAVARPAQELRTEAARFPEGAFGLVRVSGSAADPGNLTFSDHDVPVAAAEPAGEILGLDAPGG</sequence>
<evidence type="ECO:0000313" key="2">
    <source>
        <dbReference type="EMBL" id="GGS30423.1"/>
    </source>
</evidence>